<evidence type="ECO:0000313" key="1">
    <source>
        <dbReference type="EMBL" id="KAF3044049.1"/>
    </source>
</evidence>
<dbReference type="AlphaFoldDB" id="A0A9P4WVI4"/>
<accession>A0A9P4WVI4</accession>
<dbReference type="Proteomes" id="UP000758155">
    <property type="component" value="Unassembled WGS sequence"/>
</dbReference>
<comment type="caution">
    <text evidence="1">The sequence shown here is derived from an EMBL/GenBank/DDBJ whole genome shotgun (WGS) entry which is preliminary data.</text>
</comment>
<evidence type="ECO:0000313" key="2">
    <source>
        <dbReference type="Proteomes" id="UP000758155"/>
    </source>
</evidence>
<sequence length="105" mass="11582">MAIGSPDPGDEVKPHPEGTVEMILKGMEKKPDDFQMDGSTRLADIGFVKEDFDNFVTYCYNAFNVKPHFDSGTQERLVQSGTVKDLEERVLTAVKNSKVGSVGDK</sequence>
<name>A0A9P4WVI4_9PLEO</name>
<organism evidence="1 2">
    <name type="scientific">Didymella heteroderae</name>
    <dbReference type="NCBI Taxonomy" id="1769908"/>
    <lineage>
        <taxon>Eukaryota</taxon>
        <taxon>Fungi</taxon>
        <taxon>Dikarya</taxon>
        <taxon>Ascomycota</taxon>
        <taxon>Pezizomycotina</taxon>
        <taxon>Dothideomycetes</taxon>
        <taxon>Pleosporomycetidae</taxon>
        <taxon>Pleosporales</taxon>
        <taxon>Pleosporineae</taxon>
        <taxon>Didymellaceae</taxon>
        <taxon>Didymella</taxon>
    </lineage>
</organism>
<reference evidence="1" key="1">
    <citation type="submission" date="2019-04" db="EMBL/GenBank/DDBJ databases">
        <title>Sequencing of skin fungus with MAO and IRED activity.</title>
        <authorList>
            <person name="Marsaioli A.J."/>
            <person name="Bonatto J.M.C."/>
            <person name="Reis Junior O."/>
        </authorList>
    </citation>
    <scope>NUCLEOTIDE SEQUENCE</scope>
    <source>
        <strain evidence="1">28M1</strain>
    </source>
</reference>
<dbReference type="OrthoDB" id="3720321at2759"/>
<keyword evidence="2" id="KW-1185">Reference proteome</keyword>
<protein>
    <submittedName>
        <fullName evidence="1">Uncharacterized protein</fullName>
    </submittedName>
</protein>
<proteinExistence type="predicted"/>
<gene>
    <name evidence="1" type="ORF">E8E12_008107</name>
</gene>
<dbReference type="EMBL" id="SWKV01000010">
    <property type="protein sequence ID" value="KAF3044049.1"/>
    <property type="molecule type" value="Genomic_DNA"/>
</dbReference>